<organism evidence="1">
    <name type="scientific">uncultured Anaerotruncus sp</name>
    <dbReference type="NCBI Taxonomy" id="905011"/>
    <lineage>
        <taxon>Bacteria</taxon>
        <taxon>Bacillati</taxon>
        <taxon>Bacillota</taxon>
        <taxon>Clostridia</taxon>
        <taxon>Eubacteriales</taxon>
        <taxon>Oscillospiraceae</taxon>
        <taxon>Anaerotruncus</taxon>
        <taxon>environmental samples</taxon>
    </lineage>
</organism>
<reference evidence="1" key="1">
    <citation type="submission" date="2019-11" db="EMBL/GenBank/DDBJ databases">
        <authorList>
            <person name="Feng L."/>
        </authorList>
    </citation>
    <scope>NUCLEOTIDE SEQUENCE</scope>
    <source>
        <strain evidence="1">AundefinedLFYP135</strain>
    </source>
</reference>
<dbReference type="EMBL" id="CACRSL010000003">
    <property type="protein sequence ID" value="VYS99999.1"/>
    <property type="molecule type" value="Genomic_DNA"/>
</dbReference>
<proteinExistence type="predicted"/>
<name>A0A6N2T3L1_9FIRM</name>
<keyword evidence="1" id="KW-0808">Transferase</keyword>
<evidence type="ECO:0000313" key="1">
    <source>
        <dbReference type="EMBL" id="VYS99999.1"/>
    </source>
</evidence>
<dbReference type="InterPro" id="IPR027417">
    <property type="entry name" value="P-loop_NTPase"/>
</dbReference>
<dbReference type="GO" id="GO:0016301">
    <property type="term" value="F:kinase activity"/>
    <property type="evidence" value="ECO:0007669"/>
    <property type="project" value="UniProtKB-KW"/>
</dbReference>
<protein>
    <submittedName>
        <fullName evidence="1">Shikimate kinase</fullName>
    </submittedName>
</protein>
<gene>
    <name evidence="1" type="ORF">AULFYP135_01237</name>
</gene>
<dbReference type="Gene3D" id="3.40.50.300">
    <property type="entry name" value="P-loop containing nucleotide triphosphate hydrolases"/>
    <property type="match status" value="1"/>
</dbReference>
<dbReference type="AlphaFoldDB" id="A0A6N2T3L1"/>
<dbReference type="SUPFAM" id="SSF52540">
    <property type="entry name" value="P-loop containing nucleoside triphosphate hydrolases"/>
    <property type="match status" value="1"/>
</dbReference>
<keyword evidence="1" id="KW-0418">Kinase</keyword>
<accession>A0A6N2T3L1</accession>
<dbReference type="Pfam" id="PF13238">
    <property type="entry name" value="AAA_18"/>
    <property type="match status" value="1"/>
</dbReference>
<sequence>MKQLILINGTMGAGKSAVSNQLLRLLAPSVYLDGDWCWNMNPFVANGENKAMVLDNIAYLLRSFLSNSGYQYVIFCWVIHQEEIFEEIFSRLEGMEYQPVKITLDVSPDALCQRLLGDVRAGVRQEDVIERSLARLPLYEKMDTVHLDVSRRTPEEAAQWIASFVQEGDGTCG</sequence>